<dbReference type="AlphaFoldDB" id="B5CP28"/>
<dbReference type="EMBL" id="ABOU02000032">
    <property type="protein sequence ID" value="EDY32934.1"/>
    <property type="molecule type" value="Genomic_DNA"/>
</dbReference>
<accession>B5CP28</accession>
<evidence type="ECO:0000313" key="1">
    <source>
        <dbReference type="EMBL" id="EDY32934.1"/>
    </source>
</evidence>
<evidence type="ECO:0000313" key="2">
    <source>
        <dbReference type="Proteomes" id="UP000003254"/>
    </source>
</evidence>
<proteinExistence type="predicted"/>
<reference evidence="1 2" key="1">
    <citation type="submission" date="2008-08" db="EMBL/GenBank/DDBJ databases">
        <title>Draft genome sequence of Ruminococcus lactaris ATCC 29176.</title>
        <authorList>
            <person name="Sudarsanam P."/>
            <person name="Ley R."/>
            <person name="Guruge J."/>
            <person name="Turnbaugh P.J."/>
            <person name="Mahowald M."/>
            <person name="Liep D."/>
            <person name="Gordon J."/>
        </authorList>
    </citation>
    <scope>NUCLEOTIDE SEQUENCE [LARGE SCALE GENOMIC DNA]</scope>
    <source>
        <strain evidence="1 2">ATCC 29176</strain>
    </source>
</reference>
<gene>
    <name evidence="1" type="ORF">RUMLAC_01219</name>
</gene>
<dbReference type="HOGENOM" id="CLU_1823916_0_0_9"/>
<dbReference type="Proteomes" id="UP000003254">
    <property type="component" value="Unassembled WGS sequence"/>
</dbReference>
<reference evidence="1 2" key="2">
    <citation type="submission" date="2008-08" db="EMBL/GenBank/DDBJ databases">
        <authorList>
            <person name="Fulton L."/>
            <person name="Clifton S."/>
            <person name="Fulton B."/>
            <person name="Xu J."/>
            <person name="Minx P."/>
            <person name="Pepin K.H."/>
            <person name="Johnson M."/>
            <person name="Bhonagiri V."/>
            <person name="Nash W.E."/>
            <person name="Mardis E.R."/>
            <person name="Wilson R.K."/>
        </authorList>
    </citation>
    <scope>NUCLEOTIDE SEQUENCE [LARGE SCALE GENOMIC DNA]</scope>
    <source>
        <strain evidence="1 2">ATCC 29176</strain>
    </source>
</reference>
<organism evidence="1 2">
    <name type="scientific">[Ruminococcus] lactaris ATCC 29176</name>
    <dbReference type="NCBI Taxonomy" id="471875"/>
    <lineage>
        <taxon>Bacteria</taxon>
        <taxon>Bacillati</taxon>
        <taxon>Bacillota</taxon>
        <taxon>Clostridia</taxon>
        <taxon>Lachnospirales</taxon>
        <taxon>Lachnospiraceae</taxon>
        <taxon>Mediterraneibacter</taxon>
    </lineage>
</organism>
<protein>
    <submittedName>
        <fullName evidence="1">Uncharacterized protein</fullName>
    </submittedName>
</protein>
<name>B5CP28_9FIRM</name>
<dbReference type="eggNOG" id="ENOG50330G9">
    <property type="taxonomic scope" value="Bacteria"/>
</dbReference>
<keyword evidence="2" id="KW-1185">Reference proteome</keyword>
<comment type="caution">
    <text evidence="1">The sequence shown here is derived from an EMBL/GenBank/DDBJ whole genome shotgun (WGS) entry which is preliminary data.</text>
</comment>
<dbReference type="GeneID" id="87803009"/>
<dbReference type="RefSeq" id="WP_005610813.1">
    <property type="nucleotide sequence ID" value="NZ_CP102292.1"/>
</dbReference>
<sequence>MKKRKKRRSKIEGGDKLPFDIEMGKNQKAIKVLQRLFDAGYGTEKEIVNMTMDEMLALPGVNVADLCIISELQKSIKANKVIAICQRKQKQGKKRKEQIMVEQPKYLEMTLSQLKAYVESSESNVLLVVEFPKDQLVIVNT</sequence>